<evidence type="ECO:0000256" key="1">
    <source>
        <dbReference type="SAM" id="Phobius"/>
    </source>
</evidence>
<feature type="transmembrane region" description="Helical" evidence="1">
    <location>
        <begin position="12"/>
        <end position="30"/>
    </location>
</feature>
<dbReference type="RefSeq" id="WP_013606136.1">
    <property type="nucleotide sequence ID" value="NC_015152.1"/>
</dbReference>
<accession>F0RUC1</accession>
<dbReference type="OrthoDB" id="3078453at2"/>
<organism evidence="2 3">
    <name type="scientific">Sphaerochaeta globosa (strain ATCC BAA-1886 / DSM 22777 / Buddy)</name>
    <name type="common">Spirochaeta sp. (strain Buddy)</name>
    <dbReference type="NCBI Taxonomy" id="158189"/>
    <lineage>
        <taxon>Bacteria</taxon>
        <taxon>Pseudomonadati</taxon>
        <taxon>Spirochaetota</taxon>
        <taxon>Spirochaetia</taxon>
        <taxon>Spirochaetales</taxon>
        <taxon>Sphaerochaetaceae</taxon>
        <taxon>Sphaerochaeta</taxon>
    </lineage>
</organism>
<protein>
    <recommendedName>
        <fullName evidence="4">DUF4386 family protein</fullName>
    </recommendedName>
</protein>
<evidence type="ECO:0000313" key="2">
    <source>
        <dbReference type="EMBL" id="ADY12283.1"/>
    </source>
</evidence>
<dbReference type="AlphaFoldDB" id="F0RUC1"/>
<dbReference type="Pfam" id="PF14329">
    <property type="entry name" value="DUF4386"/>
    <property type="match status" value="1"/>
</dbReference>
<feature type="transmembrane region" description="Helical" evidence="1">
    <location>
        <begin position="50"/>
        <end position="73"/>
    </location>
</feature>
<keyword evidence="1" id="KW-0472">Membrane</keyword>
<dbReference type="KEGG" id="sbu:SpiBuddy_0449"/>
<evidence type="ECO:0008006" key="4">
    <source>
        <dbReference type="Google" id="ProtNLM"/>
    </source>
</evidence>
<dbReference type="EMBL" id="CP002541">
    <property type="protein sequence ID" value="ADY12283.1"/>
    <property type="molecule type" value="Genomic_DNA"/>
</dbReference>
<dbReference type="InterPro" id="IPR025495">
    <property type="entry name" value="DUF4386"/>
</dbReference>
<dbReference type="eggNOG" id="ENOG50304TF">
    <property type="taxonomic scope" value="Bacteria"/>
</dbReference>
<feature type="transmembrane region" description="Helical" evidence="1">
    <location>
        <begin position="145"/>
        <end position="164"/>
    </location>
</feature>
<keyword evidence="1" id="KW-1133">Transmembrane helix</keyword>
<proteinExistence type="predicted"/>
<evidence type="ECO:0000313" key="3">
    <source>
        <dbReference type="Proteomes" id="UP000008466"/>
    </source>
</evidence>
<feature type="transmembrane region" description="Helical" evidence="1">
    <location>
        <begin position="85"/>
        <end position="102"/>
    </location>
</feature>
<dbReference type="HOGENOM" id="CLU_1260770_0_0_12"/>
<name>F0RUC1_SPHGB</name>
<feature type="transmembrane region" description="Helical" evidence="1">
    <location>
        <begin position="194"/>
        <end position="212"/>
    </location>
</feature>
<keyword evidence="1" id="KW-0812">Transmembrane</keyword>
<reference evidence="3" key="1">
    <citation type="submission" date="2011-02" db="EMBL/GenBank/DDBJ databases">
        <title>Complete sequence of Spirochaeta sp. Buddy.</title>
        <authorList>
            <person name="Lucas S."/>
            <person name="Copeland A."/>
            <person name="Lapidus A."/>
            <person name="Cheng J.-F."/>
            <person name="Goodwin L."/>
            <person name="Pitluck S."/>
            <person name="Zeytun A."/>
            <person name="Detter J.C."/>
            <person name="Han C."/>
            <person name="Tapia R."/>
            <person name="Land M."/>
            <person name="Hauser L."/>
            <person name="Kyrpides N."/>
            <person name="Ivanova N."/>
            <person name="Mikhailova N."/>
            <person name="Pagani I."/>
            <person name="Ritalahti K.M."/>
            <person name="Loeffler F.E."/>
            <person name="Woyke T."/>
        </authorList>
    </citation>
    <scope>NUCLEOTIDE SEQUENCE [LARGE SCALE GENOMIC DNA]</scope>
    <source>
        <strain evidence="3">ATCC BAA-1886 / DSM 22777 / Buddy</strain>
    </source>
</reference>
<gene>
    <name evidence="2" type="ordered locus">SpiBuddy_0449</name>
</gene>
<keyword evidence="3" id="KW-1185">Reference proteome</keyword>
<dbReference type="Proteomes" id="UP000008466">
    <property type="component" value="Chromosome"/>
</dbReference>
<feature type="transmembrane region" description="Helical" evidence="1">
    <location>
        <begin position="171"/>
        <end position="188"/>
    </location>
</feature>
<sequence>MESSPRILGKTAAVASLVMLVLIPTQIIVFSLHQPPTAAKLWFDLFAKNWLLGLIEMDLLYLIDNALVALVYLGLYELLKEKHRALMQIALLLGFIGIAAYYSSNPAFELWEAQRKYMAATSPLEQQNWLIIAESLILQWRGTAFNSYYILNGICLILISYALLKSELPRKIGIIGLVSGILMSIPSTAGMLGLVFSILSLIPWLIFLALLLKPLGRMR</sequence>